<proteinExistence type="inferred from homology"/>
<dbReference type="PRINTS" id="PR01727">
    <property type="entry name" value="DNABINDINGHU"/>
</dbReference>
<dbReference type="Gene3D" id="4.10.520.10">
    <property type="entry name" value="IHF-like DNA-binding proteins"/>
    <property type="match status" value="1"/>
</dbReference>
<dbReference type="Pfam" id="PF00216">
    <property type="entry name" value="Bac_DNA_binding"/>
    <property type="match status" value="1"/>
</dbReference>
<dbReference type="GO" id="GO:0005829">
    <property type="term" value="C:cytosol"/>
    <property type="evidence" value="ECO:0007669"/>
    <property type="project" value="TreeGrafter"/>
</dbReference>
<dbReference type="EMBL" id="MGEQ01000001">
    <property type="protein sequence ID" value="OGL88140.1"/>
    <property type="molecule type" value="Genomic_DNA"/>
</dbReference>
<evidence type="ECO:0000256" key="3">
    <source>
        <dbReference type="RuleBase" id="RU003939"/>
    </source>
</evidence>
<comment type="caution">
    <text evidence="4">The sequence shown here is derived from an EMBL/GenBank/DDBJ whole genome shotgun (WGS) entry which is preliminary data.</text>
</comment>
<evidence type="ECO:0000256" key="1">
    <source>
        <dbReference type="ARBA" id="ARBA00023067"/>
    </source>
</evidence>
<organism evidence="4 5">
    <name type="scientific">Candidatus Uhrbacteria bacterium RIFCSPLOWO2_02_FULL_48_18</name>
    <dbReference type="NCBI Taxonomy" id="1802408"/>
    <lineage>
        <taxon>Bacteria</taxon>
        <taxon>Candidatus Uhriibacteriota</taxon>
    </lineage>
</organism>
<evidence type="ECO:0000313" key="4">
    <source>
        <dbReference type="EMBL" id="OGL88140.1"/>
    </source>
</evidence>
<dbReference type="SMART" id="SM00411">
    <property type="entry name" value="BHL"/>
    <property type="match status" value="1"/>
</dbReference>
<evidence type="ECO:0000256" key="2">
    <source>
        <dbReference type="ARBA" id="ARBA00023125"/>
    </source>
</evidence>
<evidence type="ECO:0000313" key="5">
    <source>
        <dbReference type="Proteomes" id="UP000176593"/>
    </source>
</evidence>
<dbReference type="CDD" id="cd13831">
    <property type="entry name" value="HU"/>
    <property type="match status" value="1"/>
</dbReference>
<keyword evidence="2" id="KW-0238">DNA-binding</keyword>
<comment type="similarity">
    <text evidence="3">Belongs to the bacterial histone-like protein family.</text>
</comment>
<dbReference type="PANTHER" id="PTHR33175">
    <property type="entry name" value="DNA-BINDING PROTEIN HU"/>
    <property type="match status" value="1"/>
</dbReference>
<dbReference type="InterPro" id="IPR010992">
    <property type="entry name" value="IHF-like_DNA-bd_dom_sf"/>
</dbReference>
<dbReference type="PANTHER" id="PTHR33175:SF3">
    <property type="entry name" value="DNA-BINDING PROTEIN HU-BETA"/>
    <property type="match status" value="1"/>
</dbReference>
<gene>
    <name evidence="4" type="ORF">A3I41_00205</name>
</gene>
<dbReference type="GO" id="GO:0003677">
    <property type="term" value="F:DNA binding"/>
    <property type="evidence" value="ECO:0007669"/>
    <property type="project" value="UniProtKB-KW"/>
</dbReference>
<dbReference type="InterPro" id="IPR000119">
    <property type="entry name" value="Hist_DNA-bd"/>
</dbReference>
<dbReference type="AlphaFoldDB" id="A0A1F7VC72"/>
<dbReference type="GO" id="GO:0030527">
    <property type="term" value="F:structural constituent of chromatin"/>
    <property type="evidence" value="ECO:0007669"/>
    <property type="project" value="InterPro"/>
</dbReference>
<protein>
    <recommendedName>
        <fullName evidence="6">DNA-binding protein</fullName>
    </recommendedName>
</protein>
<dbReference type="SUPFAM" id="SSF47729">
    <property type="entry name" value="IHF-like DNA-binding proteins"/>
    <property type="match status" value="1"/>
</dbReference>
<name>A0A1F7VC72_9BACT</name>
<dbReference type="Proteomes" id="UP000176593">
    <property type="component" value="Unassembled WGS sequence"/>
</dbReference>
<evidence type="ECO:0008006" key="6">
    <source>
        <dbReference type="Google" id="ProtNLM"/>
    </source>
</evidence>
<reference evidence="4 5" key="1">
    <citation type="journal article" date="2016" name="Nat. Commun.">
        <title>Thousands of microbial genomes shed light on interconnected biogeochemical processes in an aquifer system.</title>
        <authorList>
            <person name="Anantharaman K."/>
            <person name="Brown C.T."/>
            <person name="Hug L.A."/>
            <person name="Sharon I."/>
            <person name="Castelle C.J."/>
            <person name="Probst A.J."/>
            <person name="Thomas B.C."/>
            <person name="Singh A."/>
            <person name="Wilkins M.J."/>
            <person name="Karaoz U."/>
            <person name="Brodie E.L."/>
            <person name="Williams K.H."/>
            <person name="Hubbard S.S."/>
            <person name="Banfield J.F."/>
        </authorList>
    </citation>
    <scope>NUCLEOTIDE SEQUENCE [LARGE SCALE GENOMIC DNA]</scope>
</reference>
<sequence>MNKADLATRIAEKLQISKKLADDFIALFEEIVTRELANGGEVTIAGFGTFSARERKGRIGVNPQKPSEPITIPSVVVPKFKAGKALKDTLKGKRTV</sequence>
<keyword evidence="1" id="KW-0226">DNA condensation</keyword>
<accession>A0A1F7VC72</accession>
<dbReference type="GO" id="GO:0030261">
    <property type="term" value="P:chromosome condensation"/>
    <property type="evidence" value="ECO:0007669"/>
    <property type="project" value="UniProtKB-KW"/>
</dbReference>